<keyword evidence="2" id="KW-1185">Reference proteome</keyword>
<accession>A0A8K0UUH7</accession>
<dbReference type="Gene3D" id="1.10.510.10">
    <property type="entry name" value="Transferase(Phosphotransferase) domain 1"/>
    <property type="match status" value="1"/>
</dbReference>
<proteinExistence type="predicted"/>
<gene>
    <name evidence="1" type="ORF">BXZ70DRAFT_923136</name>
</gene>
<dbReference type="AlphaFoldDB" id="A0A8K0UUH7"/>
<comment type="caution">
    <text evidence="1">The sequence shown here is derived from an EMBL/GenBank/DDBJ whole genome shotgun (WGS) entry which is preliminary data.</text>
</comment>
<evidence type="ECO:0000313" key="2">
    <source>
        <dbReference type="Proteomes" id="UP000813824"/>
    </source>
</evidence>
<dbReference type="InterPro" id="IPR011009">
    <property type="entry name" value="Kinase-like_dom_sf"/>
</dbReference>
<dbReference type="SUPFAM" id="SSF56112">
    <property type="entry name" value="Protein kinase-like (PK-like)"/>
    <property type="match status" value="1"/>
</dbReference>
<protein>
    <submittedName>
        <fullName evidence="1">Uncharacterized protein</fullName>
    </submittedName>
</protein>
<dbReference type="Proteomes" id="UP000813824">
    <property type="component" value="Unassembled WGS sequence"/>
</dbReference>
<evidence type="ECO:0000313" key="1">
    <source>
        <dbReference type="EMBL" id="KAH8103858.1"/>
    </source>
</evidence>
<dbReference type="EMBL" id="JAEVFJ010000006">
    <property type="protein sequence ID" value="KAH8103858.1"/>
    <property type="molecule type" value="Genomic_DNA"/>
</dbReference>
<dbReference type="OrthoDB" id="2523749at2759"/>
<reference evidence="1" key="1">
    <citation type="journal article" date="2021" name="New Phytol.">
        <title>Evolutionary innovations through gain and loss of genes in the ectomycorrhizal Boletales.</title>
        <authorList>
            <person name="Wu G."/>
            <person name="Miyauchi S."/>
            <person name="Morin E."/>
            <person name="Kuo A."/>
            <person name="Drula E."/>
            <person name="Varga T."/>
            <person name="Kohler A."/>
            <person name="Feng B."/>
            <person name="Cao Y."/>
            <person name="Lipzen A."/>
            <person name="Daum C."/>
            <person name="Hundley H."/>
            <person name="Pangilinan J."/>
            <person name="Johnson J."/>
            <person name="Barry K."/>
            <person name="LaButti K."/>
            <person name="Ng V."/>
            <person name="Ahrendt S."/>
            <person name="Min B."/>
            <person name="Choi I.G."/>
            <person name="Park H."/>
            <person name="Plett J.M."/>
            <person name="Magnuson J."/>
            <person name="Spatafora J.W."/>
            <person name="Nagy L.G."/>
            <person name="Henrissat B."/>
            <person name="Grigoriev I.V."/>
            <person name="Yang Z.L."/>
            <person name="Xu J."/>
            <person name="Martin F.M."/>
        </authorList>
    </citation>
    <scope>NUCLEOTIDE SEQUENCE</scope>
    <source>
        <strain evidence="1">KKN 215</strain>
    </source>
</reference>
<sequence length="214" mass="25042">MVLKFTSEEKVLAEAGAYDFLEFLQGSVIPKLYGVFCGETPDRKELLCLVMERFGTRLNHPFRTLKTAEKAKILDKLVAIHDCGLHHLDFAERNVLYDGSDYRITDFGFVEEHLSMCSWSYRFCDHVGQDHAETEDPTMKCGYIRRDAMGTLFWHDAKLYIGREFWVSRSDNLPAIYHQSIRRVSCNYDAEYRNRGPSTPRHQILRDYSRKIEQ</sequence>
<name>A0A8K0UUH7_9AGAR</name>
<organism evidence="1 2">
    <name type="scientific">Cristinia sonorae</name>
    <dbReference type="NCBI Taxonomy" id="1940300"/>
    <lineage>
        <taxon>Eukaryota</taxon>
        <taxon>Fungi</taxon>
        <taxon>Dikarya</taxon>
        <taxon>Basidiomycota</taxon>
        <taxon>Agaricomycotina</taxon>
        <taxon>Agaricomycetes</taxon>
        <taxon>Agaricomycetidae</taxon>
        <taxon>Agaricales</taxon>
        <taxon>Pleurotineae</taxon>
        <taxon>Stephanosporaceae</taxon>
        <taxon>Cristinia</taxon>
    </lineage>
</organism>